<name>A0A9W8M342_9FUNG</name>
<evidence type="ECO:0000313" key="2">
    <source>
        <dbReference type="EMBL" id="KAJ2852458.1"/>
    </source>
</evidence>
<accession>A0A9W8M342</accession>
<reference evidence="2" key="1">
    <citation type="submission" date="2022-07" db="EMBL/GenBank/DDBJ databases">
        <title>Phylogenomic reconstructions and comparative analyses of Kickxellomycotina fungi.</title>
        <authorList>
            <person name="Reynolds N.K."/>
            <person name="Stajich J.E."/>
            <person name="Barry K."/>
            <person name="Grigoriev I.V."/>
            <person name="Crous P."/>
            <person name="Smith M.E."/>
        </authorList>
    </citation>
    <scope>NUCLEOTIDE SEQUENCE</scope>
    <source>
        <strain evidence="2">NRRL 1566</strain>
    </source>
</reference>
<dbReference type="OrthoDB" id="5576344at2759"/>
<keyword evidence="1" id="KW-0175">Coiled coil</keyword>
<organism evidence="2 3">
    <name type="scientific">Coemansia brasiliensis</name>
    <dbReference type="NCBI Taxonomy" id="2650707"/>
    <lineage>
        <taxon>Eukaryota</taxon>
        <taxon>Fungi</taxon>
        <taxon>Fungi incertae sedis</taxon>
        <taxon>Zoopagomycota</taxon>
        <taxon>Kickxellomycotina</taxon>
        <taxon>Kickxellomycetes</taxon>
        <taxon>Kickxellales</taxon>
        <taxon>Kickxellaceae</taxon>
        <taxon>Coemansia</taxon>
    </lineage>
</organism>
<evidence type="ECO:0000256" key="1">
    <source>
        <dbReference type="SAM" id="Coils"/>
    </source>
</evidence>
<proteinExistence type="predicted"/>
<dbReference type="Proteomes" id="UP001139887">
    <property type="component" value="Unassembled WGS sequence"/>
</dbReference>
<dbReference type="AlphaFoldDB" id="A0A9W8M342"/>
<evidence type="ECO:0000313" key="3">
    <source>
        <dbReference type="Proteomes" id="UP001139887"/>
    </source>
</evidence>
<sequence length="167" mass="18671">MDASVSSPAAAADAFVESCLDILRKTTGHDGCHARLISRDMVATIDTLQHTSPSKLSTLQTQLAQLQMNLDMAHQSLVQYQETINSCIQESSQARTNISELASKASNVIDEISGKNDPIKEARDKYVAGMNQRNKEFELKLRKEHDEFTRVHAKRLAKVYKHNANFL</sequence>
<feature type="coiled-coil region" evidence="1">
    <location>
        <begin position="56"/>
        <end position="83"/>
    </location>
</feature>
<keyword evidence="3" id="KW-1185">Reference proteome</keyword>
<protein>
    <submittedName>
        <fullName evidence="2">Uncharacterized protein</fullName>
    </submittedName>
</protein>
<dbReference type="EMBL" id="JANBUW010000003">
    <property type="protein sequence ID" value="KAJ2852458.1"/>
    <property type="molecule type" value="Genomic_DNA"/>
</dbReference>
<comment type="caution">
    <text evidence="2">The sequence shown here is derived from an EMBL/GenBank/DDBJ whole genome shotgun (WGS) entry which is preliminary data.</text>
</comment>
<gene>
    <name evidence="2" type="ORF">IWW36_000345</name>
</gene>